<dbReference type="Gene3D" id="3.30.420.150">
    <property type="entry name" value="Exopolyphosphatase. Domain 2"/>
    <property type="match status" value="1"/>
</dbReference>
<dbReference type="Gene3D" id="3.30.420.40">
    <property type="match status" value="1"/>
</dbReference>
<dbReference type="Proteomes" id="UP000004095">
    <property type="component" value="Unassembled WGS sequence"/>
</dbReference>
<dbReference type="eggNOG" id="COG0248">
    <property type="taxonomic scope" value="Bacteria"/>
</dbReference>
<dbReference type="RefSeq" id="WP_002693613.1">
    <property type="nucleotide sequence ID" value="NZ_AAWS01000002.1"/>
</dbReference>
<gene>
    <name evidence="2" type="ORF">M23134_05252</name>
</gene>
<dbReference type="Pfam" id="PF02541">
    <property type="entry name" value="Ppx-GppA"/>
    <property type="match status" value="1"/>
</dbReference>
<dbReference type="InterPro" id="IPR050273">
    <property type="entry name" value="GppA/Ppx_hydrolase"/>
</dbReference>
<dbReference type="InterPro" id="IPR003695">
    <property type="entry name" value="Ppx_GppA_N"/>
</dbReference>
<feature type="domain" description="Ppx/GppA phosphatase N-terminal" evidence="1">
    <location>
        <begin position="34"/>
        <end position="292"/>
    </location>
</feature>
<dbReference type="SUPFAM" id="SSF53067">
    <property type="entry name" value="Actin-like ATPase domain"/>
    <property type="match status" value="2"/>
</dbReference>
<dbReference type="InterPro" id="IPR043129">
    <property type="entry name" value="ATPase_NBD"/>
</dbReference>
<name>A1ZDK7_MICM2</name>
<dbReference type="OrthoDB" id="9814545at2"/>
<dbReference type="PANTHER" id="PTHR30005:SF0">
    <property type="entry name" value="RETROGRADE REGULATION PROTEIN 2"/>
    <property type="match status" value="1"/>
</dbReference>
<evidence type="ECO:0000259" key="1">
    <source>
        <dbReference type="Pfam" id="PF02541"/>
    </source>
</evidence>
<comment type="caution">
    <text evidence="2">The sequence shown here is derived from an EMBL/GenBank/DDBJ whole genome shotgun (WGS) entry which is preliminary data.</text>
</comment>
<proteinExistence type="predicted"/>
<sequence length="301" mass="34104">MKLAAIDIGSNGARMLIARTLHNNGKTSIKNIEYVRYPLRLGKDVFANKMIGEKKQEKIHKLMHAFKLLMELHKVEDYLILATSAFREADNGAQIVEDVKQSLGMDIQVIDGDEEAQYMHLAIQTFLSPNQNYLHVDVGGGSTELNIYSNMQKIDAFSFQIGSIRNNEPGGSNHRFESMRQWIVERKELLGQGNNITGICTGGNINKVQKLLNRRSGDSISISEINNLLQELEVYTLHERINILKLNPDRADTIIPATNIYLSAMNWAGIREMFVPKVGVKDGIIYHLMEKHHDKVYNNVE</sequence>
<dbReference type="GO" id="GO:0016462">
    <property type="term" value="F:pyrophosphatase activity"/>
    <property type="evidence" value="ECO:0007669"/>
    <property type="project" value="TreeGrafter"/>
</dbReference>
<protein>
    <submittedName>
        <fullName evidence="2">Putative phosphatase</fullName>
    </submittedName>
</protein>
<accession>A1ZDK7</accession>
<evidence type="ECO:0000313" key="3">
    <source>
        <dbReference type="Proteomes" id="UP000004095"/>
    </source>
</evidence>
<reference evidence="2 3" key="1">
    <citation type="submission" date="2007-01" db="EMBL/GenBank/DDBJ databases">
        <authorList>
            <person name="Haygood M."/>
            <person name="Podell S."/>
            <person name="Anderson C."/>
            <person name="Hopkinson B."/>
            <person name="Roe K."/>
            <person name="Barbeau K."/>
            <person name="Gaasterland T."/>
            <person name="Ferriera S."/>
            <person name="Johnson J."/>
            <person name="Kravitz S."/>
            <person name="Beeson K."/>
            <person name="Sutton G."/>
            <person name="Rogers Y.-H."/>
            <person name="Friedman R."/>
            <person name="Frazier M."/>
            <person name="Venter J.C."/>
        </authorList>
    </citation>
    <scope>NUCLEOTIDE SEQUENCE [LARGE SCALE GENOMIC DNA]</scope>
    <source>
        <strain evidence="2 3">ATCC 23134</strain>
    </source>
</reference>
<dbReference type="CDD" id="cd24006">
    <property type="entry name" value="ASKHA_NBD_PPX_GppA"/>
    <property type="match status" value="1"/>
</dbReference>
<dbReference type="EMBL" id="AAWS01000002">
    <property type="protein sequence ID" value="EAY31746.1"/>
    <property type="molecule type" value="Genomic_DNA"/>
</dbReference>
<dbReference type="AlphaFoldDB" id="A1ZDK7"/>
<evidence type="ECO:0000313" key="2">
    <source>
        <dbReference type="EMBL" id="EAY31746.1"/>
    </source>
</evidence>
<keyword evidence="3" id="KW-1185">Reference proteome</keyword>
<dbReference type="PANTHER" id="PTHR30005">
    <property type="entry name" value="EXOPOLYPHOSPHATASE"/>
    <property type="match status" value="1"/>
</dbReference>
<organism evidence="2 3">
    <name type="scientific">Microscilla marina ATCC 23134</name>
    <dbReference type="NCBI Taxonomy" id="313606"/>
    <lineage>
        <taxon>Bacteria</taxon>
        <taxon>Pseudomonadati</taxon>
        <taxon>Bacteroidota</taxon>
        <taxon>Cytophagia</taxon>
        <taxon>Cytophagales</taxon>
        <taxon>Microscillaceae</taxon>
        <taxon>Microscilla</taxon>
    </lineage>
</organism>